<dbReference type="SUPFAM" id="SSF88659">
    <property type="entry name" value="Sigma3 and sigma4 domains of RNA polymerase sigma factors"/>
    <property type="match status" value="1"/>
</dbReference>
<dbReference type="InterPro" id="IPR013324">
    <property type="entry name" value="RNA_pol_sigma_r3/r4-like"/>
</dbReference>
<evidence type="ECO:0000313" key="3">
    <source>
        <dbReference type="EMBL" id="MCQ1538660.1"/>
    </source>
</evidence>
<evidence type="ECO:0000256" key="2">
    <source>
        <dbReference type="HAMAP-Rule" id="MF_00674"/>
    </source>
</evidence>
<evidence type="ECO:0000256" key="1">
    <source>
        <dbReference type="ARBA" id="ARBA00009350"/>
    </source>
</evidence>
<gene>
    <name evidence="3" type="ORF">FTO68_06640</name>
</gene>
<organism evidence="3 4">
    <name type="scientific">Methanocalculus taiwanensis</name>
    <dbReference type="NCBI Taxonomy" id="106207"/>
    <lineage>
        <taxon>Archaea</taxon>
        <taxon>Methanobacteriati</taxon>
        <taxon>Methanobacteriota</taxon>
        <taxon>Stenosarchaea group</taxon>
        <taxon>Methanomicrobia</taxon>
        <taxon>Methanomicrobiales</taxon>
        <taxon>Methanocalculaceae</taxon>
        <taxon>Methanocalculus</taxon>
    </lineage>
</organism>
<dbReference type="PANTHER" id="PTHR37478:SF2">
    <property type="entry name" value="UPF0251 PROTEIN TK0562"/>
    <property type="match status" value="1"/>
</dbReference>
<dbReference type="Gene3D" id="1.10.10.10">
    <property type="entry name" value="Winged helix-like DNA-binding domain superfamily/Winged helix DNA-binding domain"/>
    <property type="match status" value="1"/>
</dbReference>
<comment type="caution">
    <text evidence="3">The sequence shown here is derived from an EMBL/GenBank/DDBJ whole genome shotgun (WGS) entry which is preliminary data.</text>
</comment>
<name>A0ABD4TLF5_9EURY</name>
<dbReference type="Pfam" id="PF02001">
    <property type="entry name" value="DUF134"/>
    <property type="match status" value="1"/>
</dbReference>
<dbReference type="RefSeq" id="WP_255332611.1">
    <property type="nucleotide sequence ID" value="NZ_VOTZ01000012.1"/>
</dbReference>
<dbReference type="HAMAP" id="MF_00674">
    <property type="entry name" value="UPF0251"/>
    <property type="match status" value="1"/>
</dbReference>
<evidence type="ECO:0000313" key="4">
    <source>
        <dbReference type="Proteomes" id="UP001524383"/>
    </source>
</evidence>
<dbReference type="PANTHER" id="PTHR37478">
    <property type="match status" value="1"/>
</dbReference>
<accession>A0ABD4TLF5</accession>
<comment type="similarity">
    <text evidence="1 2">Belongs to the UPF0251 family.</text>
</comment>
<dbReference type="Proteomes" id="UP001524383">
    <property type="component" value="Unassembled WGS sequence"/>
</dbReference>
<protein>
    <recommendedName>
        <fullName evidence="2">UPF0251 protein FTO68_06640</fullName>
    </recommendedName>
</protein>
<dbReference type="InterPro" id="IPR036388">
    <property type="entry name" value="WH-like_DNA-bd_sf"/>
</dbReference>
<proteinExistence type="inferred from homology"/>
<dbReference type="EMBL" id="VOTZ01000012">
    <property type="protein sequence ID" value="MCQ1538660.1"/>
    <property type="molecule type" value="Genomic_DNA"/>
</dbReference>
<sequence>MTPQQDGRGCCGKRRGRPRVARMIDDEGQFRCFAPLCGNRTVHEEQILLLPEELEVLRLVDLLGFDQEAAAATIGISRKTLWRDLHEARRKIADALVYGKTIRVLGCLRRDAEDCPSDIQTE</sequence>
<reference evidence="3 4" key="1">
    <citation type="submission" date="2019-08" db="EMBL/GenBank/DDBJ databases">
        <authorList>
            <person name="Chen S.-C."/>
            <person name="Lai M.-C."/>
            <person name="You Y.-T."/>
        </authorList>
    </citation>
    <scope>NUCLEOTIDE SEQUENCE [LARGE SCALE GENOMIC DNA]</scope>
    <source>
        <strain evidence="3 4">P2F9704a</strain>
    </source>
</reference>
<dbReference type="InterPro" id="IPR002852">
    <property type="entry name" value="UPF0251"/>
</dbReference>
<dbReference type="AlphaFoldDB" id="A0ABD4TLF5"/>
<keyword evidence="4" id="KW-1185">Reference proteome</keyword>